<dbReference type="GO" id="GO:0031176">
    <property type="term" value="F:endo-1,4-beta-xylanase activity"/>
    <property type="evidence" value="ECO:0007669"/>
    <property type="project" value="UniProtKB-UniRule"/>
</dbReference>
<dbReference type="Pfam" id="PF00457">
    <property type="entry name" value="Glyco_hydro_11"/>
    <property type="match status" value="1"/>
</dbReference>
<evidence type="ECO:0000256" key="4">
    <source>
        <dbReference type="ARBA" id="ARBA00022651"/>
    </source>
</evidence>
<dbReference type="PANTHER" id="PTHR46828:SF2">
    <property type="entry name" value="ENDO-1,4-BETA-XYLANASE A-RELATED"/>
    <property type="match status" value="1"/>
</dbReference>
<proteinExistence type="inferred from homology"/>
<dbReference type="RefSeq" id="WP_303492185.1">
    <property type="nucleotide sequence ID" value="NZ_JAUOPB010000004.1"/>
</dbReference>
<dbReference type="SUPFAM" id="SSF49899">
    <property type="entry name" value="Concanavalin A-like lectins/glucanases"/>
    <property type="match status" value="1"/>
</dbReference>
<evidence type="ECO:0000256" key="2">
    <source>
        <dbReference type="ARBA" id="ARBA00004851"/>
    </source>
</evidence>
<evidence type="ECO:0000256" key="3">
    <source>
        <dbReference type="ARBA" id="ARBA00012590"/>
    </source>
</evidence>
<keyword evidence="5 9" id="KW-0378">Hydrolase</keyword>
<reference evidence="12" key="1">
    <citation type="submission" date="2023-07" db="EMBL/GenBank/DDBJ databases">
        <title>Genome content predicts the carbon catabolic preferences of heterotrophic bacteria.</title>
        <authorList>
            <person name="Gralka M."/>
        </authorList>
    </citation>
    <scope>NUCLEOTIDE SEQUENCE</scope>
    <source>
        <strain evidence="12">I3M17_2</strain>
    </source>
</reference>
<keyword evidence="10" id="KW-0732">Signal</keyword>
<dbReference type="InterPro" id="IPR013319">
    <property type="entry name" value="GH11/12"/>
</dbReference>
<dbReference type="PROSITE" id="PS51761">
    <property type="entry name" value="GH11_3"/>
    <property type="match status" value="1"/>
</dbReference>
<name>A0AAW7X721_9GAMM</name>
<evidence type="ECO:0000313" key="13">
    <source>
        <dbReference type="Proteomes" id="UP001169760"/>
    </source>
</evidence>
<comment type="catalytic activity">
    <reaction evidence="1 9">
        <text>Endohydrolysis of (1-&gt;4)-beta-D-xylosidic linkages in xylans.</text>
        <dbReference type="EC" id="3.2.1.8"/>
    </reaction>
</comment>
<dbReference type="Gene3D" id="2.60.120.180">
    <property type="match status" value="1"/>
</dbReference>
<evidence type="ECO:0000313" key="12">
    <source>
        <dbReference type="EMBL" id="MDO6422277.1"/>
    </source>
</evidence>
<comment type="pathway">
    <text evidence="2 9">Glycan degradation; xylan degradation.</text>
</comment>
<comment type="caution">
    <text evidence="12">The sequence shown here is derived from an EMBL/GenBank/DDBJ whole genome shotgun (WGS) entry which is preliminary data.</text>
</comment>
<dbReference type="InterPro" id="IPR001137">
    <property type="entry name" value="Glyco_hydro_11"/>
</dbReference>
<dbReference type="AlphaFoldDB" id="A0AAW7X721"/>
<feature type="domain" description="GH11" evidence="11">
    <location>
        <begin position="38"/>
        <end position="268"/>
    </location>
</feature>
<dbReference type="GO" id="GO:0045493">
    <property type="term" value="P:xylan catabolic process"/>
    <property type="evidence" value="ECO:0007669"/>
    <property type="project" value="UniProtKB-UniRule"/>
</dbReference>
<feature type="signal peptide" evidence="10">
    <location>
        <begin position="1"/>
        <end position="25"/>
    </location>
</feature>
<accession>A0AAW7X721</accession>
<feature type="chain" id="PRO_5043767956" description="endo-1,4-beta-xylanase" evidence="10">
    <location>
        <begin position="26"/>
        <end position="275"/>
    </location>
</feature>
<dbReference type="EC" id="3.2.1.8" evidence="3 9"/>
<evidence type="ECO:0000256" key="6">
    <source>
        <dbReference type="ARBA" id="ARBA00023277"/>
    </source>
</evidence>
<comment type="similarity">
    <text evidence="9">Belongs to the glycosyl hydrolase 11 (cellulase G) family.</text>
</comment>
<dbReference type="EMBL" id="JAUOPB010000004">
    <property type="protein sequence ID" value="MDO6422277.1"/>
    <property type="molecule type" value="Genomic_DNA"/>
</dbReference>
<evidence type="ECO:0000256" key="1">
    <source>
        <dbReference type="ARBA" id="ARBA00000681"/>
    </source>
</evidence>
<dbReference type="InterPro" id="IPR033123">
    <property type="entry name" value="GH11_dom"/>
</dbReference>
<evidence type="ECO:0000256" key="5">
    <source>
        <dbReference type="ARBA" id="ARBA00022801"/>
    </source>
</evidence>
<evidence type="ECO:0000256" key="8">
    <source>
        <dbReference type="ARBA" id="ARBA00023326"/>
    </source>
</evidence>
<keyword evidence="7 9" id="KW-0326">Glycosidase</keyword>
<organism evidence="12 13">
    <name type="scientific">Saccharophagus degradans</name>
    <dbReference type="NCBI Taxonomy" id="86304"/>
    <lineage>
        <taxon>Bacteria</taxon>
        <taxon>Pseudomonadati</taxon>
        <taxon>Pseudomonadota</taxon>
        <taxon>Gammaproteobacteria</taxon>
        <taxon>Cellvibrionales</taxon>
        <taxon>Cellvibrionaceae</taxon>
        <taxon>Saccharophagus</taxon>
    </lineage>
</organism>
<dbReference type="Proteomes" id="UP001169760">
    <property type="component" value="Unassembled WGS sequence"/>
</dbReference>
<evidence type="ECO:0000259" key="11">
    <source>
        <dbReference type="PROSITE" id="PS51761"/>
    </source>
</evidence>
<keyword evidence="6 9" id="KW-0119">Carbohydrate metabolism</keyword>
<sequence>MNIKTFFPALIASVFLLINASTGYAASITKTLCNPADSDNGYGAGTFNGKFYSWFELSQEDITDCDTKIGFYNETNRHFRVEWNVAQSWGEDAIGGMGWSAGSRDRKIGYNVGQLTTNSSIQKALVAMYGWSCSTSGGNQISQEYYVVDTWDGGKFVPWDENANNGNGAPAQSVGTVSANGATYDVYKVRRYGAQYCFNGSSRSFDQFWSVRRTPRAINGNRNMDFRPHANRWDNSDLGFKVDGLSSGYQILAVEIFGDANLRHKGAADITLWPR</sequence>
<dbReference type="InterPro" id="IPR013320">
    <property type="entry name" value="ConA-like_dom_sf"/>
</dbReference>
<feature type="active site" description="Proton donor" evidence="9">
    <location>
        <position position="255"/>
    </location>
</feature>
<evidence type="ECO:0000256" key="7">
    <source>
        <dbReference type="ARBA" id="ARBA00023295"/>
    </source>
</evidence>
<protein>
    <recommendedName>
        <fullName evidence="3 9">endo-1,4-beta-xylanase</fullName>
        <ecNumber evidence="3 9">3.2.1.8</ecNumber>
    </recommendedName>
</protein>
<evidence type="ECO:0000256" key="9">
    <source>
        <dbReference type="PROSITE-ProRule" id="PRU01097"/>
    </source>
</evidence>
<dbReference type="PANTHER" id="PTHR46828">
    <property type="entry name" value="ENDO-1,4-BETA-XYLANASE A-RELATED"/>
    <property type="match status" value="1"/>
</dbReference>
<evidence type="ECO:0000256" key="10">
    <source>
        <dbReference type="SAM" id="SignalP"/>
    </source>
</evidence>
<keyword evidence="8 9" id="KW-0624">Polysaccharide degradation</keyword>
<feature type="active site" description="Nucleophile" evidence="9">
    <location>
        <position position="144"/>
    </location>
</feature>
<gene>
    <name evidence="12" type="ORF">Q4521_07310</name>
</gene>
<keyword evidence="4 9" id="KW-0858">Xylan degradation</keyword>